<evidence type="ECO:0000313" key="1">
    <source>
        <dbReference type="EMBL" id="NIZ59441.1"/>
    </source>
</evidence>
<accession>A0ABX0W1C9</accession>
<reference evidence="1 2" key="1">
    <citation type="submission" date="2018-05" db="EMBL/GenBank/DDBJ databases">
        <authorList>
            <person name="Zhang Y.-J."/>
        </authorList>
    </citation>
    <scope>NUCLEOTIDE SEQUENCE [LARGE SCALE GENOMIC DNA]</scope>
    <source>
        <strain evidence="1 2">CY04</strain>
    </source>
</reference>
<dbReference type="EMBL" id="QHLQ01000001">
    <property type="protein sequence ID" value="NIZ59441.1"/>
    <property type="molecule type" value="Genomic_DNA"/>
</dbReference>
<sequence>MHRSLCLGRVNELGAGCPFPQQAESCGTVTYNRKSASTEMQLELETHQDAMRREWLDKSLPEDWSGMDSWERLDRDKTRVTIRLDADMVRWFRKLGLGYGRRINAVLRIYWMALLSGHIEAYVGDNVTPRLFLNAHAKVREMEKGR</sequence>
<evidence type="ECO:0008006" key="3">
    <source>
        <dbReference type="Google" id="ProtNLM"/>
    </source>
</evidence>
<gene>
    <name evidence="1" type="ORF">DL239_00465</name>
</gene>
<protein>
    <recommendedName>
        <fullName evidence="3">BrnA antitoxin of type II toxin-antitoxin system</fullName>
    </recommendedName>
</protein>
<proteinExistence type="predicted"/>
<dbReference type="Pfam" id="PF14384">
    <property type="entry name" value="BrnA_antitoxin"/>
    <property type="match status" value="1"/>
</dbReference>
<evidence type="ECO:0000313" key="2">
    <source>
        <dbReference type="Proteomes" id="UP001429564"/>
    </source>
</evidence>
<keyword evidence="2" id="KW-1185">Reference proteome</keyword>
<organism evidence="1 2">
    <name type="scientific">Parasedimentitalea denitrificans</name>
    <dbReference type="NCBI Taxonomy" id="2211118"/>
    <lineage>
        <taxon>Bacteria</taxon>
        <taxon>Pseudomonadati</taxon>
        <taxon>Pseudomonadota</taxon>
        <taxon>Alphaproteobacteria</taxon>
        <taxon>Rhodobacterales</taxon>
        <taxon>Paracoccaceae</taxon>
        <taxon>Parasedimentitalea</taxon>
    </lineage>
</organism>
<comment type="caution">
    <text evidence="1">The sequence shown here is derived from an EMBL/GenBank/DDBJ whole genome shotgun (WGS) entry which is preliminary data.</text>
</comment>
<dbReference type="RefSeq" id="WP_206188293.1">
    <property type="nucleotide sequence ID" value="NZ_QHLQ01000001.1"/>
</dbReference>
<name>A0ABX0W1C9_9RHOB</name>
<dbReference type="InterPro" id="IPR025528">
    <property type="entry name" value="BrnA_antitoxin"/>
</dbReference>
<dbReference type="Proteomes" id="UP001429564">
    <property type="component" value="Unassembled WGS sequence"/>
</dbReference>